<feature type="transmembrane region" description="Helical" evidence="1">
    <location>
        <begin position="20"/>
        <end position="44"/>
    </location>
</feature>
<feature type="transmembrane region" description="Helical" evidence="1">
    <location>
        <begin position="431"/>
        <end position="451"/>
    </location>
</feature>
<dbReference type="Pfam" id="PF03929">
    <property type="entry name" value="PepSY_TM"/>
    <property type="match status" value="1"/>
</dbReference>
<feature type="transmembrane region" description="Helical" evidence="1">
    <location>
        <begin position="458"/>
        <end position="477"/>
    </location>
</feature>
<feature type="transmembrane region" description="Helical" evidence="1">
    <location>
        <begin position="365"/>
        <end position="386"/>
    </location>
</feature>
<gene>
    <name evidence="2" type="ORF">DPBNPPHM_01629</name>
</gene>
<dbReference type="OrthoDB" id="9776609at2"/>
<name>A0A5S9Q5Z3_9GAMM</name>
<dbReference type="EMBL" id="CACSII010000017">
    <property type="protein sequence ID" value="CAA0113182.1"/>
    <property type="molecule type" value="Genomic_DNA"/>
</dbReference>
<feature type="transmembrane region" description="Helical" evidence="1">
    <location>
        <begin position="398"/>
        <end position="419"/>
    </location>
</feature>
<evidence type="ECO:0000313" key="2">
    <source>
        <dbReference type="EMBL" id="CAA0113182.1"/>
    </source>
</evidence>
<accession>A0A5S9Q5Z3</accession>
<evidence type="ECO:0000256" key="1">
    <source>
        <dbReference type="SAM" id="Phobius"/>
    </source>
</evidence>
<dbReference type="AlphaFoldDB" id="A0A5S9Q5Z3"/>
<organism evidence="2 3">
    <name type="scientific">BD1-7 clade bacterium</name>
    <dbReference type="NCBI Taxonomy" id="2029982"/>
    <lineage>
        <taxon>Bacteria</taxon>
        <taxon>Pseudomonadati</taxon>
        <taxon>Pseudomonadota</taxon>
        <taxon>Gammaproteobacteria</taxon>
        <taxon>Cellvibrionales</taxon>
        <taxon>Spongiibacteraceae</taxon>
        <taxon>BD1-7 clade</taxon>
    </lineage>
</organism>
<dbReference type="PANTHER" id="PTHR34219">
    <property type="entry name" value="IRON-REGULATED INNER MEMBRANE PROTEIN-RELATED"/>
    <property type="match status" value="1"/>
</dbReference>
<dbReference type="PANTHER" id="PTHR34219:SF3">
    <property type="entry name" value="BLL7967 PROTEIN"/>
    <property type="match status" value="1"/>
</dbReference>
<feature type="transmembrane region" description="Helical" evidence="1">
    <location>
        <begin position="489"/>
        <end position="509"/>
    </location>
</feature>
<keyword evidence="1" id="KW-0472">Membrane</keyword>
<dbReference type="InterPro" id="IPR005625">
    <property type="entry name" value="PepSY-ass_TM"/>
</dbReference>
<evidence type="ECO:0000313" key="3">
    <source>
        <dbReference type="Proteomes" id="UP000434580"/>
    </source>
</evidence>
<sequence length="526" mass="57712">MSTVIDKSDRTRTHRIMLALHSWSALVLGLLLYAVIVTGAVAVFEHEIGRWSNPLPKANVPIFAPGLDDAIRTMGDTIDPAYMDEIALFPGPSDRLRAYFHYHGEDTVRGVLAEFDPSTWALLSQREGTQDELFAVDQTGALARFLVDLHVRLYLPSPWGLFLTGVLGLAMLLAAITGLVIHRKLIKELFLLRISTKNPLLSQRDRHALAGTWNLIFAFLLAFTGSFFSFAGSFGIPLMAMIAAGGDEEKLAETVIAMPQAHDSTPTPSASFDDLLADIQERFPDAGQPLSMSIERWGRADGIALIEMAAEDGQFGERSYLYSLADGQFMREKPQIGVQPSFGSGLLDVLGPLHFGNFAGFMSKALWFCLGIASAWVVYTGMMLWFRRREGEWQKTELATVWICLGLPLGLAATPAAYFMASHVGLLPATAIKMVFVVVSTLALASLLLIGEQSFRRFVGWALALCFFAAPLTRMLSGGIAWSPAFATGYADIVVIDGLLLSAALFITWRQIQGLKQPQEEIAYDR</sequence>
<evidence type="ECO:0008006" key="4">
    <source>
        <dbReference type="Google" id="ProtNLM"/>
    </source>
</evidence>
<feature type="transmembrane region" description="Helical" evidence="1">
    <location>
        <begin position="208"/>
        <end position="231"/>
    </location>
</feature>
<proteinExistence type="predicted"/>
<feature type="transmembrane region" description="Helical" evidence="1">
    <location>
        <begin position="159"/>
        <end position="181"/>
    </location>
</feature>
<dbReference type="Proteomes" id="UP000434580">
    <property type="component" value="Unassembled WGS sequence"/>
</dbReference>
<protein>
    <recommendedName>
        <fullName evidence="4">PepSY domain-containing protein</fullName>
    </recommendedName>
</protein>
<keyword evidence="1" id="KW-1133">Transmembrane helix</keyword>
<keyword evidence="1" id="KW-0812">Transmembrane</keyword>
<reference evidence="2 3" key="1">
    <citation type="submission" date="2019-11" db="EMBL/GenBank/DDBJ databases">
        <authorList>
            <person name="Holert J."/>
        </authorList>
    </citation>
    <scope>NUCLEOTIDE SEQUENCE [LARGE SCALE GENOMIC DNA]</scope>
    <source>
        <strain evidence="2">BC5_2</strain>
    </source>
</reference>